<dbReference type="EMBL" id="CP030053">
    <property type="protein sequence ID" value="QAU47714.1"/>
    <property type="molecule type" value="Genomic_DNA"/>
</dbReference>
<organism evidence="13 15">
    <name type="scientific">Bradyrhizobium guangzhouense</name>
    <dbReference type="NCBI Taxonomy" id="1325095"/>
    <lineage>
        <taxon>Bacteria</taxon>
        <taxon>Pseudomonadati</taxon>
        <taxon>Pseudomonadota</taxon>
        <taxon>Alphaproteobacteria</taxon>
        <taxon>Hyphomicrobiales</taxon>
        <taxon>Nitrobacteraceae</taxon>
        <taxon>Bradyrhizobium</taxon>
    </lineage>
</organism>
<sequence length="548" mass="57614">MRKAFLLGTGFAALCATTISHPLKAATIDDVVARLDALERSNAKLAKENAQLRERVNHISEPRTAATAVAPGSPKGNPVLHAAVAPSPAPAAPEHTVVSIGGAPLYSKAPGSNPFIDNTTVTLYGHVDLSGDIFNPGVYDQGTKFGVASNLTYFGIRARHNLDPYGYPGWAAIAQFESLVEVAAVPTERAAFGTRDSFLGMESPWGTIKAGKADTPYKKATAKFDPFSATLGDYNSIMGNTGGDLRAEFDWRAAHAIWYESPVWNGFQATIMVSPGQNTAKDNSDYALGDFNCPATSSRGSGSGFPLTSAPEGCTDGSYGNLYSASLTYNKSGFTGVAAYEFHEGTNRTGDEAVTPLSNGGVLTVPTGAVGIANEWAAKVGAGYKFNDMIGSLQLYGIYEIMRREHTVAAFNERSRDGYFLSATQSVEKWDLSASWAHANASPGSPGTGVLNAYPTPGVAVSAPAGAADFALNTVDSSADQYAVGVKYHFSPFVSWYMVGSYLRNGPGAHYCLGVSGHGYGVCGRDANNNVIAGNKAEAVTTGMTFDF</sequence>
<keyword evidence="16" id="KW-1185">Reference proteome</keyword>
<dbReference type="GO" id="GO:0046930">
    <property type="term" value="C:pore complex"/>
    <property type="evidence" value="ECO:0007669"/>
    <property type="project" value="UniProtKB-KW"/>
</dbReference>
<evidence type="ECO:0000256" key="7">
    <source>
        <dbReference type="ARBA" id="ARBA00023065"/>
    </source>
</evidence>
<protein>
    <submittedName>
        <fullName evidence="14">Porin</fullName>
    </submittedName>
</protein>
<dbReference type="SUPFAM" id="SSF56935">
    <property type="entry name" value="Porins"/>
    <property type="match status" value="1"/>
</dbReference>
<evidence type="ECO:0000256" key="4">
    <source>
        <dbReference type="ARBA" id="ARBA00022452"/>
    </source>
</evidence>
<evidence type="ECO:0000313" key="16">
    <source>
        <dbReference type="Proteomes" id="UP000290401"/>
    </source>
</evidence>
<dbReference type="InterPro" id="IPR033900">
    <property type="entry name" value="Gram_neg_porin_domain"/>
</dbReference>
<evidence type="ECO:0000256" key="3">
    <source>
        <dbReference type="ARBA" id="ARBA00022448"/>
    </source>
</evidence>
<evidence type="ECO:0000256" key="1">
    <source>
        <dbReference type="ARBA" id="ARBA00004571"/>
    </source>
</evidence>
<feature type="coiled-coil region" evidence="11">
    <location>
        <begin position="28"/>
        <end position="55"/>
    </location>
</feature>
<dbReference type="InterPro" id="IPR023614">
    <property type="entry name" value="Porin_dom_sf"/>
</dbReference>
<evidence type="ECO:0000256" key="9">
    <source>
        <dbReference type="ARBA" id="ARBA00023136"/>
    </source>
</evidence>
<dbReference type="Proteomes" id="UP000288972">
    <property type="component" value="Chromosome"/>
</dbReference>
<dbReference type="GO" id="GO:0006811">
    <property type="term" value="P:monoatomic ion transport"/>
    <property type="evidence" value="ECO:0007669"/>
    <property type="project" value="UniProtKB-KW"/>
</dbReference>
<keyword evidence="4" id="KW-1134">Transmembrane beta strand</keyword>
<keyword evidence="10" id="KW-0998">Cell outer membrane</keyword>
<keyword evidence="3" id="KW-0813">Transport</keyword>
<dbReference type="KEGG" id="bgz:XH91_21740"/>
<keyword evidence="9" id="KW-0472">Membrane</keyword>
<evidence type="ECO:0000256" key="8">
    <source>
        <dbReference type="ARBA" id="ARBA00023114"/>
    </source>
</evidence>
<dbReference type="Gene3D" id="2.40.160.10">
    <property type="entry name" value="Porin"/>
    <property type="match status" value="1"/>
</dbReference>
<keyword evidence="7" id="KW-0406">Ion transport</keyword>
<gene>
    <name evidence="14" type="ORF">EAS56_10290</name>
    <name evidence="13" type="ORF">XH91_21740</name>
</gene>
<evidence type="ECO:0000313" key="15">
    <source>
        <dbReference type="Proteomes" id="UP000288972"/>
    </source>
</evidence>
<comment type="subunit">
    <text evidence="2">Homotrimer.</text>
</comment>
<evidence type="ECO:0000313" key="14">
    <source>
        <dbReference type="EMBL" id="RXH14931.1"/>
    </source>
</evidence>
<keyword evidence="11" id="KW-0175">Coiled coil</keyword>
<evidence type="ECO:0000256" key="10">
    <source>
        <dbReference type="ARBA" id="ARBA00023237"/>
    </source>
</evidence>
<reference evidence="13 15" key="1">
    <citation type="submission" date="2018-06" db="EMBL/GenBank/DDBJ databases">
        <title>Comparative genomics of rhizobia nodulating Arachis hypogaea in China.</title>
        <authorList>
            <person name="Li Y."/>
        </authorList>
    </citation>
    <scope>NUCLEOTIDE SEQUENCE [LARGE SCALE GENOMIC DNA]</scope>
    <source>
        <strain evidence="13 15">CCBAU 51670</strain>
    </source>
</reference>
<evidence type="ECO:0000256" key="11">
    <source>
        <dbReference type="SAM" id="Coils"/>
    </source>
</evidence>
<dbReference type="RefSeq" id="WP_128952454.1">
    <property type="nucleotide sequence ID" value="NZ_CP030053.1"/>
</dbReference>
<keyword evidence="6" id="KW-0732">Signal</keyword>
<evidence type="ECO:0000313" key="13">
    <source>
        <dbReference type="EMBL" id="QAU47714.1"/>
    </source>
</evidence>
<dbReference type="GO" id="GO:0015288">
    <property type="term" value="F:porin activity"/>
    <property type="evidence" value="ECO:0007669"/>
    <property type="project" value="UniProtKB-KW"/>
</dbReference>
<feature type="domain" description="Porin" evidence="12">
    <location>
        <begin position="112"/>
        <end position="505"/>
    </location>
</feature>
<evidence type="ECO:0000259" key="12">
    <source>
        <dbReference type="Pfam" id="PF13609"/>
    </source>
</evidence>
<dbReference type="Proteomes" id="UP000290401">
    <property type="component" value="Unassembled WGS sequence"/>
</dbReference>
<dbReference type="GO" id="GO:0009279">
    <property type="term" value="C:cell outer membrane"/>
    <property type="evidence" value="ECO:0007669"/>
    <property type="project" value="UniProtKB-SubCell"/>
</dbReference>
<comment type="subcellular location">
    <subcellularLocation>
        <location evidence="1">Cell outer membrane</location>
        <topology evidence="1">Multi-pass membrane protein</topology>
    </subcellularLocation>
</comment>
<reference evidence="14 16" key="2">
    <citation type="submission" date="2018-10" db="EMBL/GenBank/DDBJ databases">
        <title>Bradyrhizobium sp. nov., effective nodules isolated from peanut in China.</title>
        <authorList>
            <person name="Li Y."/>
        </authorList>
    </citation>
    <scope>NUCLEOTIDE SEQUENCE [LARGE SCALE GENOMIC DNA]</scope>
    <source>
        <strain evidence="14 16">CCBAU 53426</strain>
    </source>
</reference>
<dbReference type="InterPro" id="IPR050298">
    <property type="entry name" value="Gram-neg_bact_OMP"/>
</dbReference>
<dbReference type="EMBL" id="RDQZ01000006">
    <property type="protein sequence ID" value="RXH14931.1"/>
    <property type="molecule type" value="Genomic_DNA"/>
</dbReference>
<name>A0AAE5X303_9BRAD</name>
<keyword evidence="8" id="KW-0626">Porin</keyword>
<dbReference type="Pfam" id="PF13609">
    <property type="entry name" value="Porin_4"/>
    <property type="match status" value="1"/>
</dbReference>
<proteinExistence type="predicted"/>
<dbReference type="CDD" id="cd00342">
    <property type="entry name" value="gram_neg_porins"/>
    <property type="match status" value="1"/>
</dbReference>
<evidence type="ECO:0000256" key="5">
    <source>
        <dbReference type="ARBA" id="ARBA00022692"/>
    </source>
</evidence>
<evidence type="ECO:0000256" key="6">
    <source>
        <dbReference type="ARBA" id="ARBA00022729"/>
    </source>
</evidence>
<dbReference type="AlphaFoldDB" id="A0AAE5X303"/>
<dbReference type="PANTHER" id="PTHR34501:SF9">
    <property type="entry name" value="MAJOR OUTER MEMBRANE PROTEIN P.IA"/>
    <property type="match status" value="1"/>
</dbReference>
<evidence type="ECO:0000256" key="2">
    <source>
        <dbReference type="ARBA" id="ARBA00011233"/>
    </source>
</evidence>
<accession>A0AAE5X303</accession>
<dbReference type="PANTHER" id="PTHR34501">
    <property type="entry name" value="PROTEIN YDDL-RELATED"/>
    <property type="match status" value="1"/>
</dbReference>
<keyword evidence="5" id="KW-0812">Transmembrane</keyword>